<organism evidence="1">
    <name type="scientific">Candidatus Kentrum sp. DK</name>
    <dbReference type="NCBI Taxonomy" id="2126562"/>
    <lineage>
        <taxon>Bacteria</taxon>
        <taxon>Pseudomonadati</taxon>
        <taxon>Pseudomonadota</taxon>
        <taxon>Gammaproteobacteria</taxon>
        <taxon>Candidatus Kentrum</taxon>
    </lineage>
</organism>
<dbReference type="EMBL" id="CAADEY010000086">
    <property type="protein sequence ID" value="VFJ61069.1"/>
    <property type="molecule type" value="Genomic_DNA"/>
</dbReference>
<name>A0A450T3F1_9GAMM</name>
<dbReference type="AlphaFoldDB" id="A0A450T3F1"/>
<proteinExistence type="predicted"/>
<accession>A0A450T3F1</accession>
<dbReference type="Pfam" id="PF10387">
    <property type="entry name" value="DUF2442"/>
    <property type="match status" value="1"/>
</dbReference>
<evidence type="ECO:0008006" key="2">
    <source>
        <dbReference type="Google" id="ProtNLM"/>
    </source>
</evidence>
<dbReference type="InterPro" id="IPR018841">
    <property type="entry name" value="DUF2442"/>
</dbReference>
<evidence type="ECO:0000313" key="1">
    <source>
        <dbReference type="EMBL" id="VFJ61069.1"/>
    </source>
</evidence>
<reference evidence="1" key="1">
    <citation type="submission" date="2019-02" db="EMBL/GenBank/DDBJ databases">
        <authorList>
            <person name="Gruber-Vodicka R. H."/>
            <person name="Seah K. B. B."/>
        </authorList>
    </citation>
    <scope>NUCLEOTIDE SEQUENCE</scope>
    <source>
        <strain evidence="1">BECK_DK161</strain>
    </source>
</reference>
<sequence length="87" mass="10062">MNSSMPGEDTSVEVTNISAHGVWLLARDRELFMPYEEFPWFKEATVGAILHVEEPSKDHYYWPDLDVDLSREIIEHPERFPLRAGCG</sequence>
<protein>
    <recommendedName>
        <fullName evidence="2">Integron cassette protein</fullName>
    </recommendedName>
</protein>
<gene>
    <name evidence="1" type="ORF">BECKDK2373C_GA0170839_108621</name>
</gene>